<dbReference type="AlphaFoldDB" id="A0A0A8YIR6"/>
<feature type="region of interest" description="Disordered" evidence="1">
    <location>
        <begin position="1"/>
        <end position="55"/>
    </location>
</feature>
<accession>A0A0A8YIR6</accession>
<evidence type="ECO:0000313" key="2">
    <source>
        <dbReference type="EMBL" id="JAD25418.1"/>
    </source>
</evidence>
<reference evidence="2" key="1">
    <citation type="submission" date="2014-09" db="EMBL/GenBank/DDBJ databases">
        <authorList>
            <person name="Magalhaes I.L.F."/>
            <person name="Oliveira U."/>
            <person name="Santos F.R."/>
            <person name="Vidigal T.H.D.A."/>
            <person name="Brescovit A.D."/>
            <person name="Santos A.J."/>
        </authorList>
    </citation>
    <scope>NUCLEOTIDE SEQUENCE</scope>
    <source>
        <tissue evidence="2">Shoot tissue taken approximately 20 cm above the soil surface</tissue>
    </source>
</reference>
<sequence length="55" mass="6371">MHHLRPGPHLRLQSAQQPALPHRARRHEGPRNLSRLSAPGRHEPPIRPLLRTRVD</sequence>
<proteinExistence type="predicted"/>
<evidence type="ECO:0000256" key="1">
    <source>
        <dbReference type="SAM" id="MobiDB-lite"/>
    </source>
</evidence>
<reference evidence="2" key="2">
    <citation type="journal article" date="2015" name="Data Brief">
        <title>Shoot transcriptome of the giant reed, Arundo donax.</title>
        <authorList>
            <person name="Barrero R.A."/>
            <person name="Guerrero F.D."/>
            <person name="Moolhuijzen P."/>
            <person name="Goolsby J.A."/>
            <person name="Tidwell J."/>
            <person name="Bellgard S.E."/>
            <person name="Bellgard M.I."/>
        </authorList>
    </citation>
    <scope>NUCLEOTIDE SEQUENCE</scope>
    <source>
        <tissue evidence="2">Shoot tissue taken approximately 20 cm above the soil surface</tissue>
    </source>
</reference>
<name>A0A0A8YIR6_ARUDO</name>
<dbReference type="EMBL" id="GBRH01272477">
    <property type="protein sequence ID" value="JAD25418.1"/>
    <property type="molecule type" value="Transcribed_RNA"/>
</dbReference>
<protein>
    <submittedName>
        <fullName evidence="2">Uncharacterized protein</fullName>
    </submittedName>
</protein>
<organism evidence="2">
    <name type="scientific">Arundo donax</name>
    <name type="common">Giant reed</name>
    <name type="synonym">Donax arundinaceus</name>
    <dbReference type="NCBI Taxonomy" id="35708"/>
    <lineage>
        <taxon>Eukaryota</taxon>
        <taxon>Viridiplantae</taxon>
        <taxon>Streptophyta</taxon>
        <taxon>Embryophyta</taxon>
        <taxon>Tracheophyta</taxon>
        <taxon>Spermatophyta</taxon>
        <taxon>Magnoliopsida</taxon>
        <taxon>Liliopsida</taxon>
        <taxon>Poales</taxon>
        <taxon>Poaceae</taxon>
        <taxon>PACMAD clade</taxon>
        <taxon>Arundinoideae</taxon>
        <taxon>Arundineae</taxon>
        <taxon>Arundo</taxon>
    </lineage>
</organism>